<dbReference type="eggNOG" id="COG1051">
    <property type="taxonomic scope" value="Bacteria"/>
</dbReference>
<dbReference type="GO" id="GO:0035539">
    <property type="term" value="F:8-oxo-7,8-dihydrodeoxyguanosine triphosphate pyrophosphatase activity"/>
    <property type="evidence" value="ECO:0007669"/>
    <property type="project" value="TreeGrafter"/>
</dbReference>
<dbReference type="InterPro" id="IPR015797">
    <property type="entry name" value="NUDIX_hydrolase-like_dom_sf"/>
</dbReference>
<evidence type="ECO:0000259" key="2">
    <source>
        <dbReference type="PROSITE" id="PS51462"/>
    </source>
</evidence>
<dbReference type="InterPro" id="IPR000086">
    <property type="entry name" value="NUDIX_hydrolase_dom"/>
</dbReference>
<dbReference type="Pfam" id="PF00293">
    <property type="entry name" value="NUDIX"/>
    <property type="match status" value="1"/>
</dbReference>
<evidence type="ECO:0000313" key="4">
    <source>
        <dbReference type="Proteomes" id="UP000014568"/>
    </source>
</evidence>
<dbReference type="CDD" id="cd04678">
    <property type="entry name" value="NUDIX_MTH2_Nudt15"/>
    <property type="match status" value="1"/>
</dbReference>
<gene>
    <name evidence="3" type="ORF">F945_02032</name>
</gene>
<dbReference type="STRING" id="632955.GCA_000829675_01806"/>
<sequence length="157" mass="17695">MSEISSLTPIIGVGVMLFDTSEKILLGLRVKAGEETSWCFPGGKIEANESLEQSAAREFHEETGLKLNASNIKAFTLLIDQASPRINTTIGLSTKLSDDHLKDHIRVTEPEIFEKWAWFDLSELPANLFPASEAMLNVWKTEKLRHSWISYPIHNKE</sequence>
<dbReference type="PANTHER" id="PTHR16099">
    <property type="entry name" value="8-OXO-DGTP DIPHOSPHATES NUDT15"/>
    <property type="match status" value="1"/>
</dbReference>
<dbReference type="HOGENOM" id="CLU_037162_9_1_6"/>
<keyword evidence="1" id="KW-0378">Hydrolase</keyword>
<dbReference type="GO" id="GO:0005829">
    <property type="term" value="C:cytosol"/>
    <property type="evidence" value="ECO:0007669"/>
    <property type="project" value="TreeGrafter"/>
</dbReference>
<organism evidence="3 4">
    <name type="scientific">Acinetobacter rudis CIP 110305</name>
    <dbReference type="NCBI Taxonomy" id="421052"/>
    <lineage>
        <taxon>Bacteria</taxon>
        <taxon>Pseudomonadati</taxon>
        <taxon>Pseudomonadota</taxon>
        <taxon>Gammaproteobacteria</taxon>
        <taxon>Moraxellales</taxon>
        <taxon>Moraxellaceae</taxon>
        <taxon>Acinetobacter</taxon>
    </lineage>
</organism>
<dbReference type="Proteomes" id="UP000014568">
    <property type="component" value="Unassembled WGS sequence"/>
</dbReference>
<dbReference type="PANTHER" id="PTHR16099:SF5">
    <property type="entry name" value="NUCLEOTIDE TRIPHOSPHATE DIPHOSPHATASE NUDT15"/>
    <property type="match status" value="1"/>
</dbReference>
<name>S3N0E8_9GAMM</name>
<dbReference type="PRINTS" id="PR00502">
    <property type="entry name" value="NUDIXFAMILY"/>
</dbReference>
<keyword evidence="4" id="KW-1185">Reference proteome</keyword>
<dbReference type="RefSeq" id="WP_016656439.1">
    <property type="nucleotide sequence ID" value="NZ_KE340353.1"/>
</dbReference>
<dbReference type="AlphaFoldDB" id="S3N0E8"/>
<protein>
    <recommendedName>
        <fullName evidence="2">Nudix hydrolase domain-containing protein</fullName>
    </recommendedName>
</protein>
<comment type="caution">
    <text evidence="3">The sequence shown here is derived from an EMBL/GenBank/DDBJ whole genome shotgun (WGS) entry which is preliminary data.</text>
</comment>
<reference evidence="3 4" key="1">
    <citation type="submission" date="2013-06" db="EMBL/GenBank/DDBJ databases">
        <title>The Genome Sequence of Acinetobacter rudis CIP 110305.</title>
        <authorList>
            <consortium name="The Broad Institute Genome Sequencing Platform"/>
            <consortium name="The Broad Institute Genome Sequencing Center for Infectious Disease"/>
            <person name="Cerqueira G."/>
            <person name="Feldgarden M."/>
            <person name="Courvalin P."/>
            <person name="Perichon B."/>
            <person name="Grillot-Courvalin C."/>
            <person name="Clermont D."/>
            <person name="Rocha E."/>
            <person name="Yoon E.-J."/>
            <person name="Nemec A."/>
            <person name="Young S.K."/>
            <person name="Zeng Q."/>
            <person name="Gargeya S."/>
            <person name="Fitzgerald M."/>
            <person name="Abouelleil A."/>
            <person name="Alvarado L."/>
            <person name="Berlin A.M."/>
            <person name="Chapman S.B."/>
            <person name="Dewar J."/>
            <person name="Goldberg J."/>
            <person name="Griggs A."/>
            <person name="Gujja S."/>
            <person name="Hansen M."/>
            <person name="Howarth C."/>
            <person name="Imamovic A."/>
            <person name="Larimer J."/>
            <person name="McCowan C."/>
            <person name="Murphy C."/>
            <person name="Pearson M."/>
            <person name="Priest M."/>
            <person name="Roberts A."/>
            <person name="Saif S."/>
            <person name="Shea T."/>
            <person name="Sykes S."/>
            <person name="Wortman J."/>
            <person name="Nusbaum C."/>
            <person name="Birren B."/>
        </authorList>
    </citation>
    <scope>NUCLEOTIDE SEQUENCE [LARGE SCALE GENOMIC DNA]</scope>
    <source>
        <strain evidence="3 4">CIP 110305</strain>
    </source>
</reference>
<dbReference type="GO" id="GO:0006203">
    <property type="term" value="P:dGTP catabolic process"/>
    <property type="evidence" value="ECO:0007669"/>
    <property type="project" value="TreeGrafter"/>
</dbReference>
<dbReference type="PROSITE" id="PS51462">
    <property type="entry name" value="NUDIX"/>
    <property type="match status" value="1"/>
</dbReference>
<feature type="domain" description="Nudix hydrolase" evidence="2">
    <location>
        <begin position="8"/>
        <end position="142"/>
    </location>
</feature>
<dbReference type="OrthoDB" id="9791228at2"/>
<dbReference type="InterPro" id="IPR020476">
    <property type="entry name" value="Nudix_hydrolase"/>
</dbReference>
<evidence type="ECO:0000313" key="3">
    <source>
        <dbReference type="EMBL" id="EPF73595.1"/>
    </source>
</evidence>
<dbReference type="Gene3D" id="3.90.79.10">
    <property type="entry name" value="Nucleoside Triphosphate Pyrophosphohydrolase"/>
    <property type="match status" value="1"/>
</dbReference>
<dbReference type="SUPFAM" id="SSF55811">
    <property type="entry name" value="Nudix"/>
    <property type="match status" value="1"/>
</dbReference>
<accession>S3N0E8</accession>
<evidence type="ECO:0000256" key="1">
    <source>
        <dbReference type="ARBA" id="ARBA00022801"/>
    </source>
</evidence>
<dbReference type="PATRIC" id="fig|421052.3.peg.1983"/>
<dbReference type="EMBL" id="ATGI01000024">
    <property type="protein sequence ID" value="EPF73595.1"/>
    <property type="molecule type" value="Genomic_DNA"/>
</dbReference>
<proteinExistence type="predicted"/>